<dbReference type="AlphaFoldDB" id="A0A8X7NH58"/>
<gene>
    <name evidence="2" type="ORF">A4X09_0g275</name>
</gene>
<evidence type="ECO:0000313" key="2">
    <source>
        <dbReference type="EMBL" id="KAE8272070.1"/>
    </source>
</evidence>
<proteinExistence type="predicted"/>
<dbReference type="PROSITE" id="PS50181">
    <property type="entry name" value="FBOX"/>
    <property type="match status" value="1"/>
</dbReference>
<reference evidence="2" key="1">
    <citation type="submission" date="2016-04" db="EMBL/GenBank/DDBJ databases">
        <authorList>
            <person name="Nguyen H.D."/>
            <person name="Samba Siva P."/>
            <person name="Cullis J."/>
            <person name="Levesque C.A."/>
            <person name="Hambleton S."/>
        </authorList>
    </citation>
    <scope>NUCLEOTIDE SEQUENCE</scope>
    <source>
        <strain evidence="2">DAOMC 236422</strain>
    </source>
</reference>
<comment type="caution">
    <text evidence="2">The sequence shown here is derived from an EMBL/GenBank/DDBJ whole genome shotgun (WGS) entry which is preliminary data.</text>
</comment>
<evidence type="ECO:0000313" key="3">
    <source>
        <dbReference type="Proteomes" id="UP000078113"/>
    </source>
</evidence>
<feature type="domain" description="F-box" evidence="1">
    <location>
        <begin position="43"/>
        <end position="89"/>
    </location>
</feature>
<dbReference type="InterPro" id="IPR001810">
    <property type="entry name" value="F-box_dom"/>
</dbReference>
<sequence length="344" mass="38408">MSTPSQAATDAAAAVVAQQAQELSLNTGVATTSPTTSSPSSSVFPFLALPAELIKSFLEQCDNSTLLKLRGVARKFKTIIDEDVNLDQFPFRYRPLFNPPLNQDEFKEIWYCEKGQKARGEVSPFEPPYARFIVVNPALKRLHWSEEDGWNEARLGSRLRAGDDPHSAYELSDWSVKEGERHLQLVSRFKVKDFPMLLDETATWPPVSSLDVTIQFLTSSKPFVNTIIGQKENDEQQRISASATEAEVDVQHQLPPPVLVRDVIGALADLARQCDHIWPDDDPCRGAQDERVPLRLDNPPLLEAGCEDTQFSLVFEHYEYMDMSHLDHISPGPDGNFGGGCTPQ</sequence>
<name>A0A8X7NH58_9BASI</name>
<dbReference type="EMBL" id="LWDG02000004">
    <property type="protein sequence ID" value="KAE8272070.1"/>
    <property type="molecule type" value="Genomic_DNA"/>
</dbReference>
<dbReference type="Proteomes" id="UP000078113">
    <property type="component" value="Unassembled WGS sequence"/>
</dbReference>
<evidence type="ECO:0000259" key="1">
    <source>
        <dbReference type="PROSITE" id="PS50181"/>
    </source>
</evidence>
<accession>A0A8X7NH58</accession>
<protein>
    <recommendedName>
        <fullName evidence="1">F-box domain-containing protein</fullName>
    </recommendedName>
</protein>
<organism evidence="2 3">
    <name type="scientific">Tilletia walkeri</name>
    <dbReference type="NCBI Taxonomy" id="117179"/>
    <lineage>
        <taxon>Eukaryota</taxon>
        <taxon>Fungi</taxon>
        <taxon>Dikarya</taxon>
        <taxon>Basidiomycota</taxon>
        <taxon>Ustilaginomycotina</taxon>
        <taxon>Exobasidiomycetes</taxon>
        <taxon>Tilletiales</taxon>
        <taxon>Tilletiaceae</taxon>
        <taxon>Tilletia</taxon>
    </lineage>
</organism>
<keyword evidence="3" id="KW-1185">Reference proteome</keyword>
<reference evidence="2" key="2">
    <citation type="journal article" date="2019" name="IMA Fungus">
        <title>Genome sequencing and comparison of five Tilletia species to identify candidate genes for the detection of regulated species infecting wheat.</title>
        <authorList>
            <person name="Nguyen H.D.T."/>
            <person name="Sultana T."/>
            <person name="Kesanakurti P."/>
            <person name="Hambleton S."/>
        </authorList>
    </citation>
    <scope>NUCLEOTIDE SEQUENCE</scope>
    <source>
        <strain evidence="2">DAOMC 236422</strain>
    </source>
</reference>